<comment type="caution">
    <text evidence="1">The sequence shown here is derived from an EMBL/GenBank/DDBJ whole genome shotgun (WGS) entry which is preliminary data.</text>
</comment>
<dbReference type="Proteomes" id="UP001244552">
    <property type="component" value="Unassembled WGS sequence"/>
</dbReference>
<keyword evidence="2" id="KW-1185">Reference proteome</keyword>
<gene>
    <name evidence="1" type="ORF">QO018_006194</name>
</gene>
<protein>
    <submittedName>
        <fullName evidence="1">Uncharacterized protein</fullName>
    </submittedName>
</protein>
<accession>A0ABU0MUY4</accession>
<organism evidence="1 2">
    <name type="scientific">Azospirillum picis</name>
    <dbReference type="NCBI Taxonomy" id="488438"/>
    <lineage>
        <taxon>Bacteria</taxon>
        <taxon>Pseudomonadati</taxon>
        <taxon>Pseudomonadota</taxon>
        <taxon>Alphaproteobacteria</taxon>
        <taxon>Rhodospirillales</taxon>
        <taxon>Azospirillaceae</taxon>
        <taxon>Azospirillum</taxon>
    </lineage>
</organism>
<proteinExistence type="predicted"/>
<dbReference type="RefSeq" id="WP_209991072.1">
    <property type="nucleotide sequence ID" value="NZ_JAGINO010000040.1"/>
</dbReference>
<name>A0ABU0MUY4_9PROT</name>
<sequence>MAPRTNVSYKPVISRIPSTSYSWVDPEGDGKLIRTSFEAGGNPYVWTAERVKANDDICLHIGQKYGWQPTASVFFIKFDNAFNQIPNLDGPPRDFAKTTQKDLDLGKRWNTRGSINALFSHVTSATLSFMELHEQRVVFAVGNDENLHEYYKQTFVANPRPDIGIAVDEMAGEELYLPHDSYLVLRCV</sequence>
<evidence type="ECO:0000313" key="1">
    <source>
        <dbReference type="EMBL" id="MDQ0537292.1"/>
    </source>
</evidence>
<dbReference type="EMBL" id="JAUSVU010000043">
    <property type="protein sequence ID" value="MDQ0537292.1"/>
    <property type="molecule type" value="Genomic_DNA"/>
</dbReference>
<reference evidence="1 2" key="1">
    <citation type="submission" date="2023-07" db="EMBL/GenBank/DDBJ databases">
        <title>Genomic Encyclopedia of Type Strains, Phase IV (KMG-IV): sequencing the most valuable type-strain genomes for metagenomic binning, comparative biology and taxonomic classification.</title>
        <authorList>
            <person name="Goeker M."/>
        </authorList>
    </citation>
    <scope>NUCLEOTIDE SEQUENCE [LARGE SCALE GENOMIC DNA]</scope>
    <source>
        <strain evidence="1 2">DSM 19922</strain>
    </source>
</reference>
<evidence type="ECO:0000313" key="2">
    <source>
        <dbReference type="Proteomes" id="UP001244552"/>
    </source>
</evidence>